<dbReference type="SMART" id="SM00768">
    <property type="entry name" value="X8"/>
    <property type="match status" value="1"/>
</dbReference>
<evidence type="ECO:0000256" key="13">
    <source>
        <dbReference type="ARBA" id="ARBA00023295"/>
    </source>
</evidence>
<dbReference type="Gene3D" id="3.20.20.80">
    <property type="entry name" value="Glycosidases"/>
    <property type="match status" value="1"/>
</dbReference>
<keyword evidence="6" id="KW-0336">GPI-anchor</keyword>
<evidence type="ECO:0000256" key="11">
    <source>
        <dbReference type="ARBA" id="ARBA00023180"/>
    </source>
</evidence>
<keyword evidence="12" id="KW-0449">Lipoprotein</keyword>
<dbReference type="PROSITE" id="PS00587">
    <property type="entry name" value="GLYCOSYL_HYDROL_F17"/>
    <property type="match status" value="1"/>
</dbReference>
<dbReference type="FunFam" id="3.20.20.80:FF:000005">
    <property type="entry name" value="Glucan endo-1,3-beta-glucosidase 14"/>
    <property type="match status" value="1"/>
</dbReference>
<organism evidence="18 19">
    <name type="scientific">Perilla frutescens var. hirtella</name>
    <name type="common">Perilla citriodora</name>
    <name type="synonym">Perilla setoyensis</name>
    <dbReference type="NCBI Taxonomy" id="608512"/>
    <lineage>
        <taxon>Eukaryota</taxon>
        <taxon>Viridiplantae</taxon>
        <taxon>Streptophyta</taxon>
        <taxon>Embryophyta</taxon>
        <taxon>Tracheophyta</taxon>
        <taxon>Spermatophyta</taxon>
        <taxon>Magnoliopsida</taxon>
        <taxon>eudicotyledons</taxon>
        <taxon>Gunneridae</taxon>
        <taxon>Pentapetalae</taxon>
        <taxon>asterids</taxon>
        <taxon>lamiids</taxon>
        <taxon>Lamiales</taxon>
        <taxon>Lamiaceae</taxon>
        <taxon>Nepetoideae</taxon>
        <taxon>Elsholtzieae</taxon>
        <taxon>Perilla</taxon>
    </lineage>
</organism>
<gene>
    <name evidence="18" type="ORF">C2S53_013287</name>
</gene>
<dbReference type="InterPro" id="IPR044965">
    <property type="entry name" value="Glyco_hydro_17_plant"/>
</dbReference>
<keyword evidence="5" id="KW-1003">Cell membrane</keyword>
<dbReference type="InterPro" id="IPR017853">
    <property type="entry name" value="GH"/>
</dbReference>
<evidence type="ECO:0000256" key="8">
    <source>
        <dbReference type="ARBA" id="ARBA00022801"/>
    </source>
</evidence>
<dbReference type="PANTHER" id="PTHR32227">
    <property type="entry name" value="GLUCAN ENDO-1,3-BETA-GLUCOSIDASE BG1-RELATED-RELATED"/>
    <property type="match status" value="1"/>
</dbReference>
<sequence>MGLCYACFLLLALSASLSYGAMQPRVGVCYGDLGNNLPGRQKSVELIQKLNAKRIKIYSANVETLKAIQGTDLQISIMLPNELIPAAAANQTFADEWVKTNVAPFYPKSKIRYLLIGNEILSNKPNSTWFELVPAMRKIRNSVIKFGLKKLKIGTPLAMDCLEASYPPSAGAFRSDVTDRVIKPLLHFLDRTKSFFFVDVYTYFAWISDPININLDYALLQPTNITVSDPGSGLTYTNLLDQMLDALVFAMKRLGYPNIRLFMAETGWPNGGDPDQLGANIYNSATYNRNVIKKFTAKPPIGTPARPGVVIPAMIFALYNENMKPGPGTERHFGQLYPNGSYVYPIDFSGKTTHYPALPKPSSNGKLWCVVGNGRNATALAGALSYACSQGNRTCDAIRPGGKCYKPNSLIRHASYAFSSYWTQFRTAGATCSFNGLATLTSRDPSYGSCQLPSLNL</sequence>
<dbReference type="SUPFAM" id="SSF51445">
    <property type="entry name" value="(Trans)glycosidases"/>
    <property type="match status" value="1"/>
</dbReference>
<evidence type="ECO:0000256" key="10">
    <source>
        <dbReference type="ARBA" id="ARBA00023157"/>
    </source>
</evidence>
<dbReference type="Gene3D" id="1.20.58.1040">
    <property type="match status" value="1"/>
</dbReference>
<evidence type="ECO:0000256" key="7">
    <source>
        <dbReference type="ARBA" id="ARBA00022729"/>
    </source>
</evidence>
<keyword evidence="7 16" id="KW-0732">Signal</keyword>
<evidence type="ECO:0000256" key="1">
    <source>
        <dbReference type="ARBA" id="ARBA00000382"/>
    </source>
</evidence>
<evidence type="ECO:0000256" key="4">
    <source>
        <dbReference type="ARBA" id="ARBA00012780"/>
    </source>
</evidence>
<evidence type="ECO:0000256" key="2">
    <source>
        <dbReference type="ARBA" id="ARBA00004609"/>
    </source>
</evidence>
<dbReference type="InterPro" id="IPR012946">
    <property type="entry name" value="X8"/>
</dbReference>
<comment type="similarity">
    <text evidence="3 14">Belongs to the glycosyl hydrolase 17 family.</text>
</comment>
<dbReference type="InterPro" id="IPR000490">
    <property type="entry name" value="Glyco_hydro_17"/>
</dbReference>
<dbReference type="GO" id="GO:0009506">
    <property type="term" value="C:plasmodesma"/>
    <property type="evidence" value="ECO:0007669"/>
    <property type="project" value="UniProtKB-ARBA"/>
</dbReference>
<keyword evidence="19" id="KW-1185">Reference proteome</keyword>
<keyword evidence="11" id="KW-0325">Glycoprotein</keyword>
<keyword evidence="8 15" id="KW-0378">Hydrolase</keyword>
<dbReference type="EMBL" id="SDAM02000154">
    <property type="protein sequence ID" value="KAH6826942.1"/>
    <property type="molecule type" value="Genomic_DNA"/>
</dbReference>
<dbReference type="Pfam" id="PF00332">
    <property type="entry name" value="Glyco_hydro_17"/>
    <property type="match status" value="1"/>
</dbReference>
<comment type="subcellular location">
    <subcellularLocation>
        <location evidence="2">Cell membrane</location>
        <topology evidence="2">Lipid-anchor</topology>
        <topology evidence="2">GPI-anchor</topology>
    </subcellularLocation>
</comment>
<dbReference type="GO" id="GO:0098552">
    <property type="term" value="C:side of membrane"/>
    <property type="evidence" value="ECO:0007669"/>
    <property type="project" value="UniProtKB-KW"/>
</dbReference>
<evidence type="ECO:0000256" key="5">
    <source>
        <dbReference type="ARBA" id="ARBA00022475"/>
    </source>
</evidence>
<dbReference type="EC" id="3.2.1.39" evidence="4"/>
<keyword evidence="13 15" id="KW-0326">Glycosidase</keyword>
<keyword evidence="9" id="KW-0472">Membrane</keyword>
<dbReference type="Proteomes" id="UP001190926">
    <property type="component" value="Unassembled WGS sequence"/>
</dbReference>
<accession>A0AAD4J4G1</accession>
<comment type="caution">
    <text evidence="18">The sequence shown here is derived from an EMBL/GenBank/DDBJ whole genome shotgun (WGS) entry which is preliminary data.</text>
</comment>
<proteinExistence type="inferred from homology"/>
<evidence type="ECO:0000256" key="12">
    <source>
        <dbReference type="ARBA" id="ARBA00023288"/>
    </source>
</evidence>
<evidence type="ECO:0000259" key="17">
    <source>
        <dbReference type="SMART" id="SM00768"/>
    </source>
</evidence>
<evidence type="ECO:0000256" key="15">
    <source>
        <dbReference type="RuleBase" id="RU004336"/>
    </source>
</evidence>
<name>A0AAD4J4G1_PERFH</name>
<evidence type="ECO:0000256" key="3">
    <source>
        <dbReference type="ARBA" id="ARBA00008773"/>
    </source>
</evidence>
<reference evidence="18 19" key="1">
    <citation type="journal article" date="2021" name="Nat. Commun.">
        <title>Incipient diploidization of the medicinal plant Perilla within 10,000 years.</title>
        <authorList>
            <person name="Zhang Y."/>
            <person name="Shen Q."/>
            <person name="Leng L."/>
            <person name="Zhang D."/>
            <person name="Chen S."/>
            <person name="Shi Y."/>
            <person name="Ning Z."/>
            <person name="Chen S."/>
        </authorList>
    </citation>
    <scope>NUCLEOTIDE SEQUENCE [LARGE SCALE GENOMIC DNA]</scope>
    <source>
        <strain evidence="19">cv. PC099</strain>
    </source>
</reference>
<dbReference type="Pfam" id="PF07983">
    <property type="entry name" value="X8"/>
    <property type="match status" value="1"/>
</dbReference>
<dbReference type="AlphaFoldDB" id="A0AAD4J4G1"/>
<evidence type="ECO:0000256" key="16">
    <source>
        <dbReference type="SAM" id="SignalP"/>
    </source>
</evidence>
<keyword evidence="10" id="KW-1015">Disulfide bond</keyword>
<evidence type="ECO:0000256" key="6">
    <source>
        <dbReference type="ARBA" id="ARBA00022622"/>
    </source>
</evidence>
<evidence type="ECO:0000313" key="19">
    <source>
        <dbReference type="Proteomes" id="UP001190926"/>
    </source>
</evidence>
<dbReference type="GO" id="GO:0005975">
    <property type="term" value="P:carbohydrate metabolic process"/>
    <property type="evidence" value="ECO:0007669"/>
    <property type="project" value="InterPro"/>
</dbReference>
<feature type="domain" description="X8" evidence="17">
    <location>
        <begin position="367"/>
        <end position="452"/>
    </location>
</feature>
<feature type="chain" id="PRO_5041996534" description="glucan endo-1,3-beta-D-glucosidase" evidence="16">
    <location>
        <begin position="21"/>
        <end position="457"/>
    </location>
</feature>
<dbReference type="GO" id="GO:0005886">
    <property type="term" value="C:plasma membrane"/>
    <property type="evidence" value="ECO:0007669"/>
    <property type="project" value="UniProtKB-SubCell"/>
</dbReference>
<protein>
    <recommendedName>
        <fullName evidence="4">glucan endo-1,3-beta-D-glucosidase</fullName>
        <ecNumber evidence="4">3.2.1.39</ecNumber>
    </recommendedName>
</protein>
<feature type="signal peptide" evidence="16">
    <location>
        <begin position="1"/>
        <end position="20"/>
    </location>
</feature>
<evidence type="ECO:0000256" key="9">
    <source>
        <dbReference type="ARBA" id="ARBA00023136"/>
    </source>
</evidence>
<dbReference type="FunFam" id="1.20.58.1040:FF:000001">
    <property type="entry name" value="Glucan endo-1,3-beta-glucosidase 4"/>
    <property type="match status" value="1"/>
</dbReference>
<dbReference type="GO" id="GO:0042973">
    <property type="term" value="F:glucan endo-1,3-beta-D-glucosidase activity"/>
    <property type="evidence" value="ECO:0007669"/>
    <property type="project" value="UniProtKB-EC"/>
</dbReference>
<evidence type="ECO:0000256" key="14">
    <source>
        <dbReference type="RuleBase" id="RU004335"/>
    </source>
</evidence>
<comment type="catalytic activity">
    <reaction evidence="1">
        <text>Hydrolysis of (1-&gt;3)-beta-D-glucosidic linkages in (1-&gt;3)-beta-D-glucans.</text>
        <dbReference type="EC" id="3.2.1.39"/>
    </reaction>
</comment>
<evidence type="ECO:0000313" key="18">
    <source>
        <dbReference type="EMBL" id="KAH6826942.1"/>
    </source>
</evidence>